<feature type="chain" id="PRO_5010527317" description="alpha-L-rhamnosidase" evidence="4">
    <location>
        <begin position="25"/>
        <end position="873"/>
    </location>
</feature>
<dbReference type="AlphaFoldDB" id="A0A1S6QGZ8"/>
<evidence type="ECO:0000259" key="5">
    <source>
        <dbReference type="Pfam" id="PF05592"/>
    </source>
</evidence>
<keyword evidence="4" id="KW-0732">Signal</keyword>
<feature type="domain" description="Alpha-L-rhamnosidase concanavalin-like" evidence="5">
    <location>
        <begin position="355"/>
        <end position="452"/>
    </location>
</feature>
<dbReference type="Proteomes" id="UP000030361">
    <property type="component" value="Chromosome"/>
</dbReference>
<evidence type="ECO:0000259" key="6">
    <source>
        <dbReference type="Pfam" id="PF17389"/>
    </source>
</evidence>
<dbReference type="Gene3D" id="2.60.40.10">
    <property type="entry name" value="Immunoglobulins"/>
    <property type="match status" value="1"/>
</dbReference>
<feature type="signal peptide" evidence="4">
    <location>
        <begin position="1"/>
        <end position="24"/>
    </location>
</feature>
<protein>
    <recommendedName>
        <fullName evidence="2">alpha-L-rhamnosidase</fullName>
        <ecNumber evidence="2">3.2.1.40</ecNumber>
    </recommendedName>
</protein>
<evidence type="ECO:0000313" key="9">
    <source>
        <dbReference type="Proteomes" id="UP000030361"/>
    </source>
</evidence>
<dbReference type="SUPFAM" id="SSF48208">
    <property type="entry name" value="Six-hairpin glycosidases"/>
    <property type="match status" value="1"/>
</dbReference>
<sequence>MKKMYLAVLSFAIALTFGSLTLLASENKVNVTNQKINLMNKPLGVDQSKEPTFSWAMTDNQNNSKQTAYKISIYHEGSNSPVVETGWTQSDNSTGVHVAQVSQLKDNDLYSWTVQVKDNHGNTSGPSNKQSFTTKTDWQSKNSIWSLKNNSGVDANFVFARKRLNINNPEKIEKAVVSVAAKNNQETRQFVDSFYVNGKFVGEGPARNNGNTYYYNNYDITNNLRKGKNVIGALNYSLLDSGFLAQMTVYYKDGTKKIMTNSGVKNSGWQVYDGTKAFGDNGKDNLGTFYFKAAPQNINQKYFPNNWTNPKNTSNKGWKTPTSHGNYLVSSDQQLESYPVDNVQRKVVRPQSIKKLANGHYLIDMGKEIVGSFGLSNLNVKSDRTAEIRYGEELDGNSVKWRMRTTNNYGEFWSFLKGKQTVENTDLLTYRYVEISNLPADLKTNNVEGLALQQEFNDEASNFKSSDSAMNKEYELSKYSIKATNQDLMVDSQSRERGVYEGDTLINSLSSYSVDNNYALSAFSTEWGISNPTWPAEYGFFSVMNAWNEYLYTGDKTLLLKEYDALKASRNDLFTHDIDANGLVRDENTSSSTMNAVLVDWPQSERDDYTFGKYDTVLNALAYGAYRDMSKIADAVGNQSDKAAFTKYADNVKSGMIKNLYDSKKGQFKDSEATDHASEHAQAFPLAMGVYDTPEMAKNLTQKIDARGDGFHTSIYGAYFVLQGLYNGNDSQQATKLLNSTDIRSWLHVIDNLHSTITPEAWDPSLKPNMTFSHPWGSAPATQLIQGMFGLKPTAPGYKTFDVKVQPGNVNSAAIKVPTASGTIEVSYQMSGDKLTAKVTVPANTKATVMLPKANGTDYTKTELGSGTYSLSN</sequence>
<dbReference type="Pfam" id="PF05592">
    <property type="entry name" value="Bac_rhamnosid"/>
    <property type="match status" value="1"/>
</dbReference>
<feature type="domain" description="Alpha-L-rhamnosidase C-terminal" evidence="7">
    <location>
        <begin position="790"/>
        <end position="859"/>
    </location>
</feature>
<dbReference type="GO" id="GO:0005975">
    <property type="term" value="P:carbohydrate metabolic process"/>
    <property type="evidence" value="ECO:0007669"/>
    <property type="project" value="InterPro"/>
</dbReference>
<dbReference type="EMBL" id="CP018906">
    <property type="protein sequence ID" value="AQW20897.1"/>
    <property type="molecule type" value="Genomic_DNA"/>
</dbReference>
<evidence type="ECO:0000256" key="2">
    <source>
        <dbReference type="ARBA" id="ARBA00012652"/>
    </source>
</evidence>
<proteinExistence type="predicted"/>
<dbReference type="KEGG" id="lcu:PL11_002685"/>
<dbReference type="InterPro" id="IPR035396">
    <property type="entry name" value="Bac_rhamnosid6H"/>
</dbReference>
<name>A0A1S6QGZ8_9LACO</name>
<feature type="domain" description="Alpha-L-rhamnosidase six-hairpin glycosidase" evidence="6">
    <location>
        <begin position="459"/>
        <end position="782"/>
    </location>
</feature>
<evidence type="ECO:0000256" key="1">
    <source>
        <dbReference type="ARBA" id="ARBA00001445"/>
    </source>
</evidence>
<dbReference type="Pfam" id="PF17389">
    <property type="entry name" value="Bac_rhamnosid6H"/>
    <property type="match status" value="1"/>
</dbReference>
<keyword evidence="9" id="KW-1185">Reference proteome</keyword>
<dbReference type="InterPro" id="IPR008928">
    <property type="entry name" value="6-hairpin_glycosidase_sf"/>
</dbReference>
<dbReference type="OrthoDB" id="9815108at2"/>
<comment type="catalytic activity">
    <reaction evidence="1">
        <text>Hydrolysis of terminal non-reducing alpha-L-rhamnose residues in alpha-L-rhamnosides.</text>
        <dbReference type="EC" id="3.2.1.40"/>
    </reaction>
</comment>
<evidence type="ECO:0000256" key="4">
    <source>
        <dbReference type="SAM" id="SignalP"/>
    </source>
</evidence>
<evidence type="ECO:0000256" key="3">
    <source>
        <dbReference type="ARBA" id="ARBA00022801"/>
    </source>
</evidence>
<evidence type="ECO:0000259" key="7">
    <source>
        <dbReference type="Pfam" id="PF17390"/>
    </source>
</evidence>
<dbReference type="GO" id="GO:0030596">
    <property type="term" value="F:alpha-L-rhamnosidase activity"/>
    <property type="evidence" value="ECO:0007669"/>
    <property type="project" value="UniProtKB-EC"/>
</dbReference>
<dbReference type="Gene3D" id="1.50.10.10">
    <property type="match status" value="1"/>
</dbReference>
<evidence type="ECO:0000313" key="8">
    <source>
        <dbReference type="EMBL" id="AQW20897.1"/>
    </source>
</evidence>
<dbReference type="Gene3D" id="2.60.120.260">
    <property type="entry name" value="Galactose-binding domain-like"/>
    <property type="match status" value="2"/>
</dbReference>
<dbReference type="InterPro" id="IPR035398">
    <property type="entry name" value="Bac_rhamnosid_C"/>
</dbReference>
<gene>
    <name evidence="8" type="ORF">PL11_002685</name>
</gene>
<accession>A0A1S6QGZ8</accession>
<dbReference type="Pfam" id="PF25788">
    <property type="entry name" value="Ig_Rha78A_N"/>
    <property type="match status" value="1"/>
</dbReference>
<dbReference type="InterPro" id="IPR012341">
    <property type="entry name" value="6hp_glycosidase-like_sf"/>
</dbReference>
<dbReference type="Gene3D" id="2.60.420.10">
    <property type="entry name" value="Maltose phosphorylase, domain 3"/>
    <property type="match status" value="1"/>
</dbReference>
<dbReference type="RefSeq" id="WP_035166184.1">
    <property type="nucleotide sequence ID" value="NZ_CP018906.1"/>
</dbReference>
<dbReference type="Pfam" id="PF17390">
    <property type="entry name" value="Bac_rhamnosid_C"/>
    <property type="match status" value="1"/>
</dbReference>
<organism evidence="8 9">
    <name type="scientific">Lentilactobacillus curieae</name>
    <dbReference type="NCBI Taxonomy" id="1138822"/>
    <lineage>
        <taxon>Bacteria</taxon>
        <taxon>Bacillati</taxon>
        <taxon>Bacillota</taxon>
        <taxon>Bacilli</taxon>
        <taxon>Lactobacillales</taxon>
        <taxon>Lactobacillaceae</taxon>
        <taxon>Lentilactobacillus</taxon>
    </lineage>
</organism>
<dbReference type="PANTHER" id="PTHR33307:SF6">
    <property type="entry name" value="ALPHA-RHAMNOSIDASE (EUROFUNG)-RELATED"/>
    <property type="match status" value="1"/>
</dbReference>
<dbReference type="eggNOG" id="COG3408">
    <property type="taxonomic scope" value="Bacteria"/>
</dbReference>
<dbReference type="InterPro" id="IPR016007">
    <property type="entry name" value="Alpha_rhamnosid"/>
</dbReference>
<dbReference type="EC" id="3.2.1.40" evidence="2"/>
<dbReference type="InterPro" id="IPR008902">
    <property type="entry name" value="Rhamnosid_concanavalin"/>
</dbReference>
<reference evidence="8 9" key="1">
    <citation type="journal article" date="2015" name="Genome Announc.">
        <title>Genome Sequence of Lactobacillus curieae CCTCC M 2011381T, a Novel Producer of Gamma-aminobutyric Acid.</title>
        <authorList>
            <person name="Wang Y."/>
            <person name="Wang Y."/>
            <person name="Lang C."/>
            <person name="Wei D."/>
            <person name="Xu P."/>
            <person name="Xie J."/>
        </authorList>
    </citation>
    <scope>NUCLEOTIDE SEQUENCE [LARGE SCALE GENOMIC DNA]</scope>
    <source>
        <strain evidence="8 9">CCTCC M 2011381</strain>
    </source>
</reference>
<dbReference type="InterPro" id="IPR013783">
    <property type="entry name" value="Ig-like_fold"/>
</dbReference>
<keyword evidence="3" id="KW-0378">Hydrolase</keyword>
<dbReference type="PANTHER" id="PTHR33307">
    <property type="entry name" value="ALPHA-RHAMNOSIDASE (EUROFUNG)"/>
    <property type="match status" value="1"/>
</dbReference>